<sequence>MRRRPTAVPAAPDSTSHRHHAGTRGNGGTTRLRQKAPSNAVHLPGVQKRQAL</sequence>
<comment type="caution">
    <text evidence="2">The sequence shown here is derived from an EMBL/GenBank/DDBJ whole genome shotgun (WGS) entry which is preliminary data.</text>
</comment>
<accession>A0ABW9IYB2</accession>
<proteinExistence type="predicted"/>
<name>A0ABW9IYB2_STRGJ</name>
<dbReference type="RefSeq" id="WP_369276856.1">
    <property type="nucleotide sequence ID" value="NZ_JBJVMW010000017.1"/>
</dbReference>
<evidence type="ECO:0000313" key="3">
    <source>
        <dbReference type="Proteomes" id="UP001631993"/>
    </source>
</evidence>
<evidence type="ECO:0000256" key="1">
    <source>
        <dbReference type="SAM" id="MobiDB-lite"/>
    </source>
</evidence>
<protein>
    <submittedName>
        <fullName evidence="2">Uncharacterized protein</fullName>
    </submittedName>
</protein>
<reference evidence="2 3" key="1">
    <citation type="submission" date="2024-12" db="EMBL/GenBank/DDBJ databases">
        <title>Forecasting of Potato common scab and diversities of Pathogenic streptomyces spp. in china.</title>
        <authorList>
            <person name="Handique U."/>
            <person name="Wu J."/>
        </authorList>
    </citation>
    <scope>NUCLEOTIDE SEQUENCE [LARGE SCALE GENOMIC DNA]</scope>
    <source>
        <strain evidence="2 3">ZRIMU1585</strain>
    </source>
</reference>
<dbReference type="Proteomes" id="UP001631993">
    <property type="component" value="Unassembled WGS sequence"/>
</dbReference>
<keyword evidence="3" id="KW-1185">Reference proteome</keyword>
<gene>
    <name evidence="2" type="ORF">ACKI1S_46015</name>
</gene>
<dbReference type="EMBL" id="JBJVNE010000049">
    <property type="protein sequence ID" value="MFM9653420.1"/>
    <property type="molecule type" value="Genomic_DNA"/>
</dbReference>
<evidence type="ECO:0000313" key="2">
    <source>
        <dbReference type="EMBL" id="MFM9653420.1"/>
    </source>
</evidence>
<organism evidence="2 3">
    <name type="scientific">Streptomyces galilaeus</name>
    <dbReference type="NCBI Taxonomy" id="33899"/>
    <lineage>
        <taxon>Bacteria</taxon>
        <taxon>Bacillati</taxon>
        <taxon>Actinomycetota</taxon>
        <taxon>Actinomycetes</taxon>
        <taxon>Kitasatosporales</taxon>
        <taxon>Streptomycetaceae</taxon>
        <taxon>Streptomyces</taxon>
    </lineage>
</organism>
<feature type="region of interest" description="Disordered" evidence="1">
    <location>
        <begin position="1"/>
        <end position="52"/>
    </location>
</feature>